<dbReference type="InterPro" id="IPR004358">
    <property type="entry name" value="Sig_transdc_His_kin-like_C"/>
</dbReference>
<dbReference type="SUPFAM" id="SSF158472">
    <property type="entry name" value="HAMP domain-like"/>
    <property type="match status" value="1"/>
</dbReference>
<evidence type="ECO:0000256" key="1">
    <source>
        <dbReference type="ARBA" id="ARBA00000085"/>
    </source>
</evidence>
<sequence>MRRDVPFRRSLLMRLLAVSVLVSVCSIAATAWLTVRSTTVAIQQEQGQALADDARTYDALVGYAATHPNWDGARQAVSDLARRIKHRITLTTEDRTPILDSDTGPISLPAKPTAVIDPLSVDGALVTDSPTGHIDPRAVGPYRLTRTERETLRSAAQRRAACLREASVTVTTKIVESPSGRPRVETDDHGLDLSSRCDAPVLDGPTRTEAKALTRLGKLVHTCLAHQRQPDVKLGLDFSWTPLPAPAGATSQETRAGATTRDVPAAAGRETAPRQDSAKNRKIVEDCITSGRREQLAPYVAPTALMFVSSRGSTPSTIFDLSQSNQARIAGVAALVLLTTVTVTVLAGIRLIGPLRALTGAARRMEEGDVSARVDIERGDEIGRLATAFNAMSERREQLENLRKAMVSDVAHELRTPLSNIRGWLEAAEDGVVEPDRSLMTSLLEEAVLLQHVIDDLQDLAMADAGALRLRKERIGVPDLVAQVVTAHTGSADAAGVALTAHVEGHPELLADPMRVRQAVGNLVSNAVRHTPRGGSVRVRSRIDGTHVVIDVEDTGSGIAAEDLAHVFDRFWRADKSRSRATGGSGLGLSIVRKLAEAHGGTVSATSEPGRGSVFTLRLPT</sequence>
<dbReference type="InterPro" id="IPR036890">
    <property type="entry name" value="HATPase_C_sf"/>
</dbReference>
<dbReference type="InterPro" id="IPR036097">
    <property type="entry name" value="HisK_dim/P_sf"/>
</dbReference>
<dbReference type="FunFam" id="3.30.565.10:FF:000006">
    <property type="entry name" value="Sensor histidine kinase WalK"/>
    <property type="match status" value="1"/>
</dbReference>
<dbReference type="PROSITE" id="PS50885">
    <property type="entry name" value="HAMP"/>
    <property type="match status" value="1"/>
</dbReference>
<protein>
    <recommendedName>
        <fullName evidence="3">histidine kinase</fullName>
        <ecNumber evidence="3">2.7.13.3</ecNumber>
    </recommendedName>
</protein>
<proteinExistence type="predicted"/>
<feature type="domain" description="HAMP" evidence="12">
    <location>
        <begin position="349"/>
        <end position="401"/>
    </location>
</feature>
<dbReference type="Gene3D" id="3.30.565.10">
    <property type="entry name" value="Histidine kinase-like ATPase, C-terminal domain"/>
    <property type="match status" value="1"/>
</dbReference>
<dbReference type="SMART" id="SM00388">
    <property type="entry name" value="HisKA"/>
    <property type="match status" value="1"/>
</dbReference>
<comment type="subcellular location">
    <subcellularLocation>
        <location evidence="2">Cell membrane</location>
    </subcellularLocation>
</comment>
<keyword evidence="6" id="KW-0812">Transmembrane</keyword>
<keyword evidence="8" id="KW-0472">Membrane</keyword>
<feature type="domain" description="Histidine kinase" evidence="11">
    <location>
        <begin position="409"/>
        <end position="621"/>
    </location>
</feature>
<name>A0A8J3UUD0_9ACTN</name>
<keyword evidence="8" id="KW-1133">Transmembrane helix</keyword>
<dbReference type="EC" id="2.7.13.3" evidence="3"/>
<dbReference type="SUPFAM" id="SSF55874">
    <property type="entry name" value="ATPase domain of HSP90 chaperone/DNA topoisomerase II/histidine kinase"/>
    <property type="match status" value="1"/>
</dbReference>
<dbReference type="CDD" id="cd06225">
    <property type="entry name" value="HAMP"/>
    <property type="match status" value="1"/>
</dbReference>
<evidence type="ECO:0000256" key="7">
    <source>
        <dbReference type="ARBA" id="ARBA00022777"/>
    </source>
</evidence>
<evidence type="ECO:0000256" key="2">
    <source>
        <dbReference type="ARBA" id="ARBA00004236"/>
    </source>
</evidence>
<dbReference type="Gene3D" id="1.10.8.500">
    <property type="entry name" value="HAMP domain in histidine kinase"/>
    <property type="match status" value="1"/>
</dbReference>
<gene>
    <name evidence="13" type="ORF">Psi02_49930</name>
</gene>
<dbReference type="GO" id="GO:0000155">
    <property type="term" value="F:phosphorelay sensor kinase activity"/>
    <property type="evidence" value="ECO:0007669"/>
    <property type="project" value="InterPro"/>
</dbReference>
<dbReference type="Gene3D" id="1.10.287.130">
    <property type="match status" value="1"/>
</dbReference>
<evidence type="ECO:0000259" key="11">
    <source>
        <dbReference type="PROSITE" id="PS50109"/>
    </source>
</evidence>
<dbReference type="Pfam" id="PF02518">
    <property type="entry name" value="HATPase_c"/>
    <property type="match status" value="1"/>
</dbReference>
<dbReference type="InterPro" id="IPR003594">
    <property type="entry name" value="HATPase_dom"/>
</dbReference>
<keyword evidence="14" id="KW-1185">Reference proteome</keyword>
<dbReference type="PRINTS" id="PR00344">
    <property type="entry name" value="BCTRLSENSOR"/>
</dbReference>
<reference evidence="13" key="1">
    <citation type="submission" date="2021-01" db="EMBL/GenBank/DDBJ databases">
        <title>Whole genome shotgun sequence of Planotetraspora silvatica NBRC 100141.</title>
        <authorList>
            <person name="Komaki H."/>
            <person name="Tamura T."/>
        </authorList>
    </citation>
    <scope>NUCLEOTIDE SEQUENCE</scope>
    <source>
        <strain evidence="13">NBRC 100141</strain>
    </source>
</reference>
<dbReference type="EMBL" id="BOOQ01000032">
    <property type="protein sequence ID" value="GII48569.1"/>
    <property type="molecule type" value="Genomic_DNA"/>
</dbReference>
<dbReference type="InterPro" id="IPR050736">
    <property type="entry name" value="Sensor_HK_Regulatory"/>
</dbReference>
<dbReference type="CDD" id="cd00075">
    <property type="entry name" value="HATPase"/>
    <property type="match status" value="1"/>
</dbReference>
<comment type="caution">
    <text evidence="13">The sequence shown here is derived from an EMBL/GenBank/DDBJ whole genome shotgun (WGS) entry which is preliminary data.</text>
</comment>
<dbReference type="SUPFAM" id="SSF47384">
    <property type="entry name" value="Homodimeric domain of signal transducing histidine kinase"/>
    <property type="match status" value="1"/>
</dbReference>
<organism evidence="13 14">
    <name type="scientific">Planotetraspora silvatica</name>
    <dbReference type="NCBI Taxonomy" id="234614"/>
    <lineage>
        <taxon>Bacteria</taxon>
        <taxon>Bacillati</taxon>
        <taxon>Actinomycetota</taxon>
        <taxon>Actinomycetes</taxon>
        <taxon>Streptosporangiales</taxon>
        <taxon>Streptosporangiaceae</taxon>
        <taxon>Planotetraspora</taxon>
    </lineage>
</organism>
<evidence type="ECO:0000256" key="3">
    <source>
        <dbReference type="ARBA" id="ARBA00012438"/>
    </source>
</evidence>
<evidence type="ECO:0000256" key="8">
    <source>
        <dbReference type="ARBA" id="ARBA00022989"/>
    </source>
</evidence>
<dbReference type="PANTHER" id="PTHR43711:SF1">
    <property type="entry name" value="HISTIDINE KINASE 1"/>
    <property type="match status" value="1"/>
</dbReference>
<dbReference type="PROSITE" id="PS50109">
    <property type="entry name" value="HIS_KIN"/>
    <property type="match status" value="1"/>
</dbReference>
<dbReference type="Proteomes" id="UP000644610">
    <property type="component" value="Unassembled WGS sequence"/>
</dbReference>
<dbReference type="SMART" id="SM00304">
    <property type="entry name" value="HAMP"/>
    <property type="match status" value="1"/>
</dbReference>
<dbReference type="SMART" id="SM00387">
    <property type="entry name" value="HATPase_c"/>
    <property type="match status" value="1"/>
</dbReference>
<dbReference type="RefSeq" id="WP_203978032.1">
    <property type="nucleotide sequence ID" value="NZ_BAAAKY010000026.1"/>
</dbReference>
<dbReference type="Pfam" id="PF00672">
    <property type="entry name" value="HAMP"/>
    <property type="match status" value="1"/>
</dbReference>
<keyword evidence="5" id="KW-0808">Transferase</keyword>
<evidence type="ECO:0000256" key="4">
    <source>
        <dbReference type="ARBA" id="ARBA00022553"/>
    </source>
</evidence>
<evidence type="ECO:0000259" key="12">
    <source>
        <dbReference type="PROSITE" id="PS50885"/>
    </source>
</evidence>
<dbReference type="InterPro" id="IPR003660">
    <property type="entry name" value="HAMP_dom"/>
</dbReference>
<feature type="region of interest" description="Disordered" evidence="10">
    <location>
        <begin position="245"/>
        <end position="279"/>
    </location>
</feature>
<feature type="region of interest" description="Disordered" evidence="10">
    <location>
        <begin position="176"/>
        <end position="203"/>
    </location>
</feature>
<evidence type="ECO:0000256" key="10">
    <source>
        <dbReference type="SAM" id="MobiDB-lite"/>
    </source>
</evidence>
<dbReference type="PANTHER" id="PTHR43711">
    <property type="entry name" value="TWO-COMPONENT HISTIDINE KINASE"/>
    <property type="match status" value="1"/>
</dbReference>
<feature type="compositionally biased region" description="Basic and acidic residues" evidence="10">
    <location>
        <begin position="182"/>
        <end position="191"/>
    </location>
</feature>
<feature type="region of interest" description="Disordered" evidence="10">
    <location>
        <begin position="602"/>
        <end position="621"/>
    </location>
</feature>
<evidence type="ECO:0000256" key="6">
    <source>
        <dbReference type="ARBA" id="ARBA00022692"/>
    </source>
</evidence>
<dbReference type="InterPro" id="IPR003661">
    <property type="entry name" value="HisK_dim/P_dom"/>
</dbReference>
<comment type="catalytic activity">
    <reaction evidence="1">
        <text>ATP + protein L-histidine = ADP + protein N-phospho-L-histidine.</text>
        <dbReference type="EC" id="2.7.13.3"/>
    </reaction>
</comment>
<evidence type="ECO:0000313" key="13">
    <source>
        <dbReference type="EMBL" id="GII48569.1"/>
    </source>
</evidence>
<dbReference type="GO" id="GO:0005886">
    <property type="term" value="C:plasma membrane"/>
    <property type="evidence" value="ECO:0007669"/>
    <property type="project" value="UniProtKB-SubCell"/>
</dbReference>
<dbReference type="Pfam" id="PF00512">
    <property type="entry name" value="HisKA"/>
    <property type="match status" value="1"/>
</dbReference>
<evidence type="ECO:0000256" key="9">
    <source>
        <dbReference type="ARBA" id="ARBA00023012"/>
    </source>
</evidence>
<evidence type="ECO:0000313" key="14">
    <source>
        <dbReference type="Proteomes" id="UP000644610"/>
    </source>
</evidence>
<keyword evidence="4" id="KW-0597">Phosphoprotein</keyword>
<dbReference type="InterPro" id="IPR005467">
    <property type="entry name" value="His_kinase_dom"/>
</dbReference>
<dbReference type="CDD" id="cd00082">
    <property type="entry name" value="HisKA"/>
    <property type="match status" value="1"/>
</dbReference>
<keyword evidence="9" id="KW-0902">Two-component regulatory system</keyword>
<accession>A0A8J3UUD0</accession>
<evidence type="ECO:0000256" key="5">
    <source>
        <dbReference type="ARBA" id="ARBA00022679"/>
    </source>
</evidence>
<dbReference type="AlphaFoldDB" id="A0A8J3UUD0"/>
<keyword evidence="7 13" id="KW-0418">Kinase</keyword>